<comment type="similarity">
    <text evidence="1 2">Belongs to the ArsC family.</text>
</comment>
<keyword evidence="4" id="KW-1185">Reference proteome</keyword>
<dbReference type="EMBL" id="AKGD01000002">
    <property type="protein sequence ID" value="EIT68959.1"/>
    <property type="molecule type" value="Genomic_DNA"/>
</dbReference>
<dbReference type="Gene3D" id="3.40.30.10">
    <property type="entry name" value="Glutaredoxin"/>
    <property type="match status" value="1"/>
</dbReference>
<gene>
    <name evidence="3" type="ORF">WQQ_25410</name>
</gene>
<evidence type="ECO:0000313" key="3">
    <source>
        <dbReference type="EMBL" id="EIT68959.1"/>
    </source>
</evidence>
<sequence>MITVYGIKNCDTVQRALARLKDEGIDFRFHDFKSDGLSSEHAAQWIAELGVDAVVNRKGTTWRKLDAQTQAKVAKSEGEAAKVLASHPSLVKRPVIESSQGVTVGFAKGDEDTVLSRLR</sequence>
<dbReference type="PANTHER" id="PTHR30041:SF8">
    <property type="entry name" value="PROTEIN YFFB"/>
    <property type="match status" value="1"/>
</dbReference>
<dbReference type="RefSeq" id="WP_007185484.1">
    <property type="nucleotide sequence ID" value="NZ_AKGD01000002.1"/>
</dbReference>
<organism evidence="3 4">
    <name type="scientific">Hydrocarboniphaga effusa AP103</name>
    <dbReference type="NCBI Taxonomy" id="1172194"/>
    <lineage>
        <taxon>Bacteria</taxon>
        <taxon>Pseudomonadati</taxon>
        <taxon>Pseudomonadota</taxon>
        <taxon>Gammaproteobacteria</taxon>
        <taxon>Nevskiales</taxon>
        <taxon>Nevskiaceae</taxon>
        <taxon>Hydrocarboniphaga</taxon>
    </lineage>
</organism>
<reference evidence="3 4" key="1">
    <citation type="journal article" date="2012" name="J. Bacteriol.">
        <title>Genome Sequence of n-Alkane-Degrading Hydrocarboniphaga effusa Strain AP103T (ATCC BAA-332T).</title>
        <authorList>
            <person name="Chang H.K."/>
            <person name="Zylstra G.J."/>
            <person name="Chae J.C."/>
        </authorList>
    </citation>
    <scope>NUCLEOTIDE SEQUENCE [LARGE SCALE GENOMIC DNA]</scope>
    <source>
        <strain evidence="3 4">AP103</strain>
    </source>
</reference>
<dbReference type="PROSITE" id="PS51353">
    <property type="entry name" value="ARSC"/>
    <property type="match status" value="1"/>
</dbReference>
<dbReference type="OrthoDB" id="9803749at2"/>
<dbReference type="Proteomes" id="UP000003704">
    <property type="component" value="Unassembled WGS sequence"/>
</dbReference>
<evidence type="ECO:0000313" key="4">
    <source>
        <dbReference type="Proteomes" id="UP000003704"/>
    </source>
</evidence>
<dbReference type="NCBIfam" id="TIGR01617">
    <property type="entry name" value="arsC_related"/>
    <property type="match status" value="1"/>
</dbReference>
<dbReference type="PATRIC" id="fig|1172194.4.peg.2455"/>
<evidence type="ECO:0000256" key="1">
    <source>
        <dbReference type="ARBA" id="ARBA00007198"/>
    </source>
</evidence>
<dbReference type="Pfam" id="PF03960">
    <property type="entry name" value="ArsC"/>
    <property type="match status" value="1"/>
</dbReference>
<evidence type="ECO:0008006" key="5">
    <source>
        <dbReference type="Google" id="ProtNLM"/>
    </source>
</evidence>
<dbReference type="STRING" id="1172194.WQQ_25410"/>
<dbReference type="InterPro" id="IPR036249">
    <property type="entry name" value="Thioredoxin-like_sf"/>
</dbReference>
<proteinExistence type="inferred from homology"/>
<evidence type="ECO:0000256" key="2">
    <source>
        <dbReference type="PROSITE-ProRule" id="PRU01282"/>
    </source>
</evidence>
<dbReference type="SUPFAM" id="SSF52833">
    <property type="entry name" value="Thioredoxin-like"/>
    <property type="match status" value="1"/>
</dbReference>
<accession>I7ZAU8</accession>
<dbReference type="InterPro" id="IPR006660">
    <property type="entry name" value="Arsenate_reductase-like"/>
</dbReference>
<comment type="caution">
    <text evidence="3">The sequence shown here is derived from an EMBL/GenBank/DDBJ whole genome shotgun (WGS) entry which is preliminary data.</text>
</comment>
<name>I7ZAU8_9GAMM</name>
<dbReference type="AlphaFoldDB" id="I7ZAU8"/>
<dbReference type="PANTHER" id="PTHR30041">
    <property type="entry name" value="ARSENATE REDUCTASE"/>
    <property type="match status" value="1"/>
</dbReference>
<protein>
    <recommendedName>
        <fullName evidence="5">Arsenate reductase</fullName>
    </recommendedName>
</protein>
<dbReference type="InterPro" id="IPR006504">
    <property type="entry name" value="Tscrpt_reg_Spx/MgsR"/>
</dbReference>